<comment type="caution">
    <text evidence="4">The sequence shown here is derived from an EMBL/GenBank/DDBJ whole genome shotgun (WGS) entry which is preliminary data.</text>
</comment>
<dbReference type="Gene3D" id="3.30.200.20">
    <property type="entry name" value="Phosphorylase Kinase, domain 1"/>
    <property type="match status" value="1"/>
</dbReference>
<dbReference type="GO" id="GO:0004672">
    <property type="term" value="F:protein kinase activity"/>
    <property type="evidence" value="ECO:0007669"/>
    <property type="project" value="InterPro"/>
</dbReference>
<organism evidence="4 5">
    <name type="scientific">Acorus calamus</name>
    <name type="common">Sweet flag</name>
    <dbReference type="NCBI Taxonomy" id="4465"/>
    <lineage>
        <taxon>Eukaryota</taxon>
        <taxon>Viridiplantae</taxon>
        <taxon>Streptophyta</taxon>
        <taxon>Embryophyta</taxon>
        <taxon>Tracheophyta</taxon>
        <taxon>Spermatophyta</taxon>
        <taxon>Magnoliopsida</taxon>
        <taxon>Liliopsida</taxon>
        <taxon>Acoraceae</taxon>
        <taxon>Acorus</taxon>
    </lineage>
</organism>
<name>A0AAV9D4K6_ACOCL</name>
<dbReference type="InterPro" id="IPR001245">
    <property type="entry name" value="Ser-Thr/Tyr_kinase_cat_dom"/>
</dbReference>
<proteinExistence type="predicted"/>
<dbReference type="GO" id="GO:0005886">
    <property type="term" value="C:plasma membrane"/>
    <property type="evidence" value="ECO:0007669"/>
    <property type="project" value="TreeGrafter"/>
</dbReference>
<dbReference type="InterPro" id="IPR011009">
    <property type="entry name" value="Kinase-like_dom_sf"/>
</dbReference>
<dbReference type="GO" id="GO:0005524">
    <property type="term" value="F:ATP binding"/>
    <property type="evidence" value="ECO:0007669"/>
    <property type="project" value="UniProtKB-KW"/>
</dbReference>
<dbReference type="SUPFAM" id="SSF56112">
    <property type="entry name" value="Protein kinase-like (PK-like)"/>
    <property type="match status" value="1"/>
</dbReference>
<dbReference type="Gene3D" id="1.10.510.10">
    <property type="entry name" value="Transferase(Phosphotransferase) domain 1"/>
    <property type="match status" value="1"/>
</dbReference>
<dbReference type="EMBL" id="JAUJYO010000015">
    <property type="protein sequence ID" value="KAK1296210.1"/>
    <property type="molecule type" value="Genomic_DNA"/>
</dbReference>
<reference evidence="4" key="1">
    <citation type="journal article" date="2023" name="Nat. Commun.">
        <title>Diploid and tetraploid genomes of Acorus and the evolution of monocots.</title>
        <authorList>
            <person name="Ma L."/>
            <person name="Liu K.W."/>
            <person name="Li Z."/>
            <person name="Hsiao Y.Y."/>
            <person name="Qi Y."/>
            <person name="Fu T."/>
            <person name="Tang G.D."/>
            <person name="Zhang D."/>
            <person name="Sun W.H."/>
            <person name="Liu D.K."/>
            <person name="Li Y."/>
            <person name="Chen G.Z."/>
            <person name="Liu X.D."/>
            <person name="Liao X.Y."/>
            <person name="Jiang Y.T."/>
            <person name="Yu X."/>
            <person name="Hao Y."/>
            <person name="Huang J."/>
            <person name="Zhao X.W."/>
            <person name="Ke S."/>
            <person name="Chen Y.Y."/>
            <person name="Wu W.L."/>
            <person name="Hsu J.L."/>
            <person name="Lin Y.F."/>
            <person name="Huang M.D."/>
            <person name="Li C.Y."/>
            <person name="Huang L."/>
            <person name="Wang Z.W."/>
            <person name="Zhao X."/>
            <person name="Zhong W.Y."/>
            <person name="Peng D.H."/>
            <person name="Ahmad S."/>
            <person name="Lan S."/>
            <person name="Zhang J.S."/>
            <person name="Tsai W.C."/>
            <person name="Van de Peer Y."/>
            <person name="Liu Z.J."/>
        </authorList>
    </citation>
    <scope>NUCLEOTIDE SEQUENCE</scope>
    <source>
        <strain evidence="4">CP</strain>
    </source>
</reference>
<reference evidence="4" key="2">
    <citation type="submission" date="2023-06" db="EMBL/GenBank/DDBJ databases">
        <authorList>
            <person name="Ma L."/>
            <person name="Liu K.-W."/>
            <person name="Li Z."/>
            <person name="Hsiao Y.-Y."/>
            <person name="Qi Y."/>
            <person name="Fu T."/>
            <person name="Tang G."/>
            <person name="Zhang D."/>
            <person name="Sun W.-H."/>
            <person name="Liu D.-K."/>
            <person name="Li Y."/>
            <person name="Chen G.-Z."/>
            <person name="Liu X.-D."/>
            <person name="Liao X.-Y."/>
            <person name="Jiang Y.-T."/>
            <person name="Yu X."/>
            <person name="Hao Y."/>
            <person name="Huang J."/>
            <person name="Zhao X.-W."/>
            <person name="Ke S."/>
            <person name="Chen Y.-Y."/>
            <person name="Wu W.-L."/>
            <person name="Hsu J.-L."/>
            <person name="Lin Y.-F."/>
            <person name="Huang M.-D."/>
            <person name="Li C.-Y."/>
            <person name="Huang L."/>
            <person name="Wang Z.-W."/>
            <person name="Zhao X."/>
            <person name="Zhong W.-Y."/>
            <person name="Peng D.-H."/>
            <person name="Ahmad S."/>
            <person name="Lan S."/>
            <person name="Zhang J.-S."/>
            <person name="Tsai W.-C."/>
            <person name="Van De Peer Y."/>
            <person name="Liu Z.-J."/>
        </authorList>
    </citation>
    <scope>NUCLEOTIDE SEQUENCE</scope>
    <source>
        <strain evidence="4">CP</strain>
        <tissue evidence="4">Leaves</tissue>
    </source>
</reference>
<evidence type="ECO:0000256" key="2">
    <source>
        <dbReference type="ARBA" id="ARBA00022840"/>
    </source>
</evidence>
<dbReference type="AlphaFoldDB" id="A0AAV9D4K6"/>
<gene>
    <name evidence="4" type="ORF">QJS10_CPB15g01335</name>
</gene>
<keyword evidence="2" id="KW-0067">ATP-binding</keyword>
<protein>
    <submittedName>
        <fullName evidence="4">Receptor-like protein kinase</fullName>
    </submittedName>
</protein>
<dbReference type="Proteomes" id="UP001180020">
    <property type="component" value="Unassembled WGS sequence"/>
</dbReference>
<dbReference type="PROSITE" id="PS50011">
    <property type="entry name" value="PROTEIN_KINASE_DOM"/>
    <property type="match status" value="1"/>
</dbReference>
<evidence type="ECO:0000313" key="4">
    <source>
        <dbReference type="EMBL" id="KAK1296210.1"/>
    </source>
</evidence>
<keyword evidence="5" id="KW-1185">Reference proteome</keyword>
<feature type="domain" description="Protein kinase" evidence="3">
    <location>
        <begin position="76"/>
        <end position="313"/>
    </location>
</feature>
<keyword evidence="4" id="KW-0418">Kinase</keyword>
<sequence>MYVLLFFFSLRIIFYPFYKKLKDSLLFGEPQNQTSAAGDLERGTSAPPPVEEPLNLEVGGDPRRFCRDEIARLMSLSGFSVIRDGQVSDVLLAKFPDELIVAIKIYHRNNLASFEEELEILLRLSHPNVLRPIGYCDERVGVLVFKYFPKGNLHDHLHNQSTNFPWHHRMSIAYKVACTIYFLHENHTIHGDIKSSHILLDSQLNPKLCDFHSSVRFDPENLNSESDGPTTKTDVYSFGILLLELLSGDEQVDIIGDATKAEEMVDARLNGQFDLEEVVAMASIAGMCVREDASEKPSMLGVLRFMEDKVPSVKVDVVE</sequence>
<keyword evidence="4" id="KW-0675">Receptor</keyword>
<evidence type="ECO:0000313" key="5">
    <source>
        <dbReference type="Proteomes" id="UP001180020"/>
    </source>
</evidence>
<keyword evidence="4" id="KW-0808">Transferase</keyword>
<dbReference type="Pfam" id="PF07714">
    <property type="entry name" value="PK_Tyr_Ser-Thr"/>
    <property type="match status" value="1"/>
</dbReference>
<evidence type="ECO:0000259" key="3">
    <source>
        <dbReference type="PROSITE" id="PS50011"/>
    </source>
</evidence>
<keyword evidence="1" id="KW-0547">Nucleotide-binding</keyword>
<dbReference type="InterPro" id="IPR000719">
    <property type="entry name" value="Prot_kinase_dom"/>
</dbReference>
<dbReference type="PANTHER" id="PTHR27001:SF585">
    <property type="entry name" value="OS02G0648100 PROTEIN"/>
    <property type="match status" value="1"/>
</dbReference>
<accession>A0AAV9D4K6</accession>
<dbReference type="PANTHER" id="PTHR27001">
    <property type="entry name" value="OS01G0253100 PROTEIN"/>
    <property type="match status" value="1"/>
</dbReference>
<evidence type="ECO:0000256" key="1">
    <source>
        <dbReference type="ARBA" id="ARBA00022741"/>
    </source>
</evidence>